<proteinExistence type="predicted"/>
<dbReference type="Gene3D" id="3.40.630.30">
    <property type="match status" value="1"/>
</dbReference>
<evidence type="ECO:0000313" key="2">
    <source>
        <dbReference type="EMBL" id="KAK5993748.1"/>
    </source>
</evidence>
<gene>
    <name evidence="2" type="ORF">PT974_07185</name>
</gene>
<name>A0ABR0SNJ2_9HYPO</name>
<keyword evidence="3" id="KW-1185">Reference proteome</keyword>
<dbReference type="PANTHER" id="PTHR42791:SF2">
    <property type="entry name" value="N-ACETYLTRANSFERASE DOMAIN-CONTAINING PROTEIN"/>
    <property type="match status" value="1"/>
</dbReference>
<dbReference type="PROSITE" id="PS51186">
    <property type="entry name" value="GNAT"/>
    <property type="match status" value="1"/>
</dbReference>
<evidence type="ECO:0000259" key="1">
    <source>
        <dbReference type="PROSITE" id="PS51186"/>
    </source>
</evidence>
<dbReference type="EMBL" id="JAVFKD010000012">
    <property type="protein sequence ID" value="KAK5993748.1"/>
    <property type="molecule type" value="Genomic_DNA"/>
</dbReference>
<sequence length="203" mass="23351">MSFKLRTATHDDVDAMCDIYLSAFKDDVFSRQIFPRNSPASLEYWRKTLTEELKESYATFFVATDTTPSTSPETIVGFVKWVAPGAPYHDVDYDGYPEDGHPAIAVEFFEQAFAAHRRIMGDTPHWYLDFIAVRQEWMGRGASKQLMNWGLERTKADGIPCFVESTALARSFYEKHGFRFIEEMRVETPEGDAKIFFMILDVV</sequence>
<dbReference type="InterPro" id="IPR052523">
    <property type="entry name" value="Trichothecene_AcTrans"/>
</dbReference>
<dbReference type="PANTHER" id="PTHR42791">
    <property type="entry name" value="GNAT FAMILY ACETYLTRANSFERASE"/>
    <property type="match status" value="1"/>
</dbReference>
<dbReference type="InterPro" id="IPR000182">
    <property type="entry name" value="GNAT_dom"/>
</dbReference>
<dbReference type="CDD" id="cd04301">
    <property type="entry name" value="NAT_SF"/>
    <property type="match status" value="1"/>
</dbReference>
<organism evidence="2 3">
    <name type="scientific">Cladobotryum mycophilum</name>
    <dbReference type="NCBI Taxonomy" id="491253"/>
    <lineage>
        <taxon>Eukaryota</taxon>
        <taxon>Fungi</taxon>
        <taxon>Dikarya</taxon>
        <taxon>Ascomycota</taxon>
        <taxon>Pezizomycotina</taxon>
        <taxon>Sordariomycetes</taxon>
        <taxon>Hypocreomycetidae</taxon>
        <taxon>Hypocreales</taxon>
        <taxon>Hypocreaceae</taxon>
        <taxon>Cladobotryum</taxon>
    </lineage>
</organism>
<dbReference type="InterPro" id="IPR016181">
    <property type="entry name" value="Acyl_CoA_acyltransferase"/>
</dbReference>
<protein>
    <recommendedName>
        <fullName evidence="1">N-acetyltransferase domain-containing protein</fullName>
    </recommendedName>
</protein>
<dbReference type="SUPFAM" id="SSF55729">
    <property type="entry name" value="Acyl-CoA N-acyltransferases (Nat)"/>
    <property type="match status" value="1"/>
</dbReference>
<evidence type="ECO:0000313" key="3">
    <source>
        <dbReference type="Proteomes" id="UP001338125"/>
    </source>
</evidence>
<comment type="caution">
    <text evidence="2">The sequence shown here is derived from an EMBL/GenBank/DDBJ whole genome shotgun (WGS) entry which is preliminary data.</text>
</comment>
<dbReference type="Pfam" id="PF13673">
    <property type="entry name" value="Acetyltransf_10"/>
    <property type="match status" value="1"/>
</dbReference>
<feature type="domain" description="N-acetyltransferase" evidence="1">
    <location>
        <begin position="65"/>
        <end position="203"/>
    </location>
</feature>
<dbReference type="Proteomes" id="UP001338125">
    <property type="component" value="Unassembled WGS sequence"/>
</dbReference>
<accession>A0ABR0SNJ2</accession>
<reference evidence="2 3" key="1">
    <citation type="submission" date="2024-01" db="EMBL/GenBank/DDBJ databases">
        <title>Complete genome of Cladobotryum mycophilum ATHUM6906.</title>
        <authorList>
            <person name="Christinaki A.C."/>
            <person name="Myridakis A.I."/>
            <person name="Kouvelis V.N."/>
        </authorList>
    </citation>
    <scope>NUCLEOTIDE SEQUENCE [LARGE SCALE GENOMIC DNA]</scope>
    <source>
        <strain evidence="2 3">ATHUM6906</strain>
    </source>
</reference>